<evidence type="ECO:0000313" key="3">
    <source>
        <dbReference type="Proteomes" id="UP000016201"/>
    </source>
</evidence>
<dbReference type="OrthoDB" id="6677046at2"/>
<keyword evidence="1" id="KW-0812">Transmembrane</keyword>
<feature type="transmembrane region" description="Helical" evidence="1">
    <location>
        <begin position="193"/>
        <end position="211"/>
    </location>
</feature>
<accession>R9B660</accession>
<evidence type="ECO:0000313" key="2">
    <source>
        <dbReference type="EMBL" id="EOR09999.1"/>
    </source>
</evidence>
<gene>
    <name evidence="2" type="ORF">I593_00926</name>
</gene>
<dbReference type="RefSeq" id="WP_016166043.1">
    <property type="nucleotide sequence ID" value="NZ_JHZG01000014.1"/>
</dbReference>
<feature type="transmembrane region" description="Helical" evidence="1">
    <location>
        <begin position="75"/>
        <end position="95"/>
    </location>
</feature>
<dbReference type="PATRIC" id="fig|1120927.3.peg.889"/>
<keyword evidence="1" id="KW-0472">Membrane</keyword>
<dbReference type="EMBL" id="AQFM01000027">
    <property type="protein sequence ID" value="EOR09999.1"/>
    <property type="molecule type" value="Genomic_DNA"/>
</dbReference>
<reference evidence="2 3" key="1">
    <citation type="submission" date="2013-03" db="EMBL/GenBank/DDBJ databases">
        <title>The Genome Sequence of Acinetobacter tandoii CIP 107469.</title>
        <authorList>
            <consortium name="The Broad Institute Genome Sequencing Platform"/>
            <consortium name="The Broad Institute Genome Sequencing Center for Infectious Disease"/>
            <person name="Cerqueira G."/>
            <person name="Feldgarden M."/>
            <person name="Courvalin P."/>
            <person name="Perichon B."/>
            <person name="Grillot-Courvalin C."/>
            <person name="Clermont D."/>
            <person name="Rocha E."/>
            <person name="Yoon E.-J."/>
            <person name="Nemec A."/>
            <person name="Walker B."/>
            <person name="Young S.K."/>
            <person name="Zeng Q."/>
            <person name="Gargeya S."/>
            <person name="Fitzgerald M."/>
            <person name="Haas B."/>
            <person name="Abouelleil A."/>
            <person name="Alvarado L."/>
            <person name="Arachchi H.M."/>
            <person name="Berlin A.M."/>
            <person name="Chapman S.B."/>
            <person name="Dewar J."/>
            <person name="Goldberg J."/>
            <person name="Griggs A."/>
            <person name="Gujja S."/>
            <person name="Hansen M."/>
            <person name="Howarth C."/>
            <person name="Imamovic A."/>
            <person name="Larimer J."/>
            <person name="McCowan C."/>
            <person name="Murphy C."/>
            <person name="Neiman D."/>
            <person name="Pearson M."/>
            <person name="Priest M."/>
            <person name="Roberts A."/>
            <person name="Saif S."/>
            <person name="Shea T."/>
            <person name="Sisk P."/>
            <person name="Sykes S."/>
            <person name="Wortman J."/>
            <person name="Nusbaum C."/>
            <person name="Birren B."/>
        </authorList>
    </citation>
    <scope>NUCLEOTIDE SEQUENCE [LARGE SCALE GENOMIC DNA]</scope>
    <source>
        <strain evidence="2 3">CIP 107469</strain>
    </source>
</reference>
<sequence length="313" mass="36566">MKFTLFLFNKIKVLIEYSGLITKFIIGFGICLILCYFIYIDYFPTDLSLGDGLLFLVITIKFLLVYVLFLSTHYAFGRIIIFIVKSILNSIMFLFNIRKILKNYLNIEMVTLVNIMKYMDKLSVYFVKFIFYIIGFALVFIFYNEKSVNLLLMIFLSILLACFIKEFIKFFRSNLSYSDELLVENTEKKHVKLAIMLMSILLIPSVIYLAYSQKQNNFLINSTLASIREDDKQSIIFIKFGLKDLFPKSKIGERKGEYVELKNTEILLRGIGKNALVQYKSKAKDYQGNDVQIKVKVEIPNDSLLVVRRSYSR</sequence>
<proteinExistence type="predicted"/>
<evidence type="ECO:0000256" key="1">
    <source>
        <dbReference type="SAM" id="Phobius"/>
    </source>
</evidence>
<keyword evidence="1" id="KW-1133">Transmembrane helix</keyword>
<keyword evidence="3" id="KW-1185">Reference proteome</keyword>
<name>R9B660_9GAMM</name>
<feature type="transmembrane region" description="Helical" evidence="1">
    <location>
        <begin position="122"/>
        <end position="143"/>
    </location>
</feature>
<feature type="transmembrane region" description="Helical" evidence="1">
    <location>
        <begin position="20"/>
        <end position="40"/>
    </location>
</feature>
<feature type="transmembrane region" description="Helical" evidence="1">
    <location>
        <begin position="149"/>
        <end position="168"/>
    </location>
</feature>
<dbReference type="Proteomes" id="UP000016201">
    <property type="component" value="Unassembled WGS sequence"/>
</dbReference>
<organism evidence="2 3">
    <name type="scientific">Acinetobacter tandoii DSM 14970 = CIP 107469</name>
    <dbReference type="NCBI Taxonomy" id="1120927"/>
    <lineage>
        <taxon>Bacteria</taxon>
        <taxon>Pseudomonadati</taxon>
        <taxon>Pseudomonadota</taxon>
        <taxon>Gammaproteobacteria</taxon>
        <taxon>Moraxellales</taxon>
        <taxon>Moraxellaceae</taxon>
        <taxon>Acinetobacter</taxon>
    </lineage>
</organism>
<comment type="caution">
    <text evidence="2">The sequence shown here is derived from an EMBL/GenBank/DDBJ whole genome shotgun (WGS) entry which is preliminary data.</text>
</comment>
<dbReference type="AlphaFoldDB" id="R9B660"/>
<protein>
    <submittedName>
        <fullName evidence="2">Uncharacterized protein</fullName>
    </submittedName>
</protein>
<feature type="transmembrane region" description="Helical" evidence="1">
    <location>
        <begin position="52"/>
        <end position="69"/>
    </location>
</feature>